<reference evidence="13" key="1">
    <citation type="submission" date="2019-08" db="EMBL/GenBank/DDBJ databases">
        <authorList>
            <person name="Kucharzyk K."/>
            <person name="Murdoch R.W."/>
            <person name="Higgins S."/>
            <person name="Loffler F."/>
        </authorList>
    </citation>
    <scope>NUCLEOTIDE SEQUENCE</scope>
</reference>
<evidence type="ECO:0000256" key="11">
    <source>
        <dbReference type="ARBA" id="ARBA00038036"/>
    </source>
</evidence>
<keyword evidence="4" id="KW-0963">Cytoplasm</keyword>
<comment type="similarity">
    <text evidence="11">Belongs to the type III pantothenate kinase family.</text>
</comment>
<keyword evidence="5 13" id="KW-0808">Transferase</keyword>
<dbReference type="GO" id="GO:0005737">
    <property type="term" value="C:cytoplasm"/>
    <property type="evidence" value="ECO:0007669"/>
    <property type="project" value="UniProtKB-SubCell"/>
</dbReference>
<evidence type="ECO:0000256" key="7">
    <source>
        <dbReference type="ARBA" id="ARBA00022777"/>
    </source>
</evidence>
<dbReference type="InterPro" id="IPR043129">
    <property type="entry name" value="ATPase_NBD"/>
</dbReference>
<evidence type="ECO:0000256" key="8">
    <source>
        <dbReference type="ARBA" id="ARBA00022840"/>
    </source>
</evidence>
<evidence type="ECO:0000313" key="13">
    <source>
        <dbReference type="EMBL" id="MPM10433.1"/>
    </source>
</evidence>
<protein>
    <recommendedName>
        <fullName evidence="12">Type III pantothenate kinase</fullName>
    </recommendedName>
</protein>
<dbReference type="GO" id="GO:0005524">
    <property type="term" value="F:ATP binding"/>
    <property type="evidence" value="ECO:0007669"/>
    <property type="project" value="UniProtKB-KW"/>
</dbReference>
<dbReference type="NCBIfam" id="NF009848">
    <property type="entry name" value="PRK13318.1-6"/>
    <property type="match status" value="1"/>
</dbReference>
<keyword evidence="9" id="KW-0630">Potassium</keyword>
<dbReference type="GO" id="GO:0015937">
    <property type="term" value="P:coenzyme A biosynthetic process"/>
    <property type="evidence" value="ECO:0007669"/>
    <property type="project" value="UniProtKB-KW"/>
</dbReference>
<dbReference type="Gene3D" id="3.30.420.40">
    <property type="match status" value="2"/>
</dbReference>
<dbReference type="AlphaFoldDB" id="A0A644X831"/>
<comment type="caution">
    <text evidence="13">The sequence shown here is derived from an EMBL/GenBank/DDBJ whole genome shotgun (WGS) entry which is preliminary data.</text>
</comment>
<evidence type="ECO:0000256" key="2">
    <source>
        <dbReference type="ARBA" id="ARBA00004496"/>
    </source>
</evidence>
<evidence type="ECO:0000256" key="4">
    <source>
        <dbReference type="ARBA" id="ARBA00022490"/>
    </source>
</evidence>
<dbReference type="NCBIfam" id="NF009855">
    <property type="entry name" value="PRK13321.1"/>
    <property type="match status" value="1"/>
</dbReference>
<dbReference type="HAMAP" id="MF_01274">
    <property type="entry name" value="Pantothen_kinase_3"/>
    <property type="match status" value="1"/>
</dbReference>
<keyword evidence="10" id="KW-0173">Coenzyme A biosynthesis</keyword>
<dbReference type="InterPro" id="IPR004619">
    <property type="entry name" value="Type_III_PanK"/>
</dbReference>
<evidence type="ECO:0000256" key="1">
    <source>
        <dbReference type="ARBA" id="ARBA00001958"/>
    </source>
</evidence>
<sequence length="262" mass="28840">MVILTADIGNTNITLGIYENGRLKTVMRLKTERSRKPDEYGRDLLRILRERGISAENVEAFVIASVVPEVTLSLGAGASRSLGREPFLVDKEIRTGITIKTDAPEQVGADRIVNAAAAFRFYGGPCLVIDFGTATTYDVVTENGEFLGGIIAPGVKICAEALWGKTAKLPRVEIKKPDRIMGTNTVSSMQSGVFYGYLGEVEFFIRKLKEELGLDFTTIATGGLSNLFRDSTRAIDLFDEHLTLNGLYYLYQMNLPARCRQA</sequence>
<organism evidence="13">
    <name type="scientific">bioreactor metagenome</name>
    <dbReference type="NCBI Taxonomy" id="1076179"/>
    <lineage>
        <taxon>unclassified sequences</taxon>
        <taxon>metagenomes</taxon>
        <taxon>ecological metagenomes</taxon>
    </lineage>
</organism>
<keyword evidence="8" id="KW-0067">ATP-binding</keyword>
<comment type="subcellular location">
    <subcellularLocation>
        <location evidence="2">Cytoplasm</location>
    </subcellularLocation>
</comment>
<evidence type="ECO:0000256" key="3">
    <source>
        <dbReference type="ARBA" id="ARBA00011738"/>
    </source>
</evidence>
<dbReference type="SUPFAM" id="SSF53067">
    <property type="entry name" value="Actin-like ATPase domain"/>
    <property type="match status" value="2"/>
</dbReference>
<dbReference type="NCBIfam" id="TIGR00671">
    <property type="entry name" value="baf"/>
    <property type="match status" value="1"/>
</dbReference>
<dbReference type="PANTHER" id="PTHR34265:SF1">
    <property type="entry name" value="TYPE III PANTOTHENATE KINASE"/>
    <property type="match status" value="1"/>
</dbReference>
<proteinExistence type="inferred from homology"/>
<comment type="subunit">
    <text evidence="3">Homodimer.</text>
</comment>
<evidence type="ECO:0000256" key="10">
    <source>
        <dbReference type="ARBA" id="ARBA00022993"/>
    </source>
</evidence>
<dbReference type="EMBL" id="VSSQ01001691">
    <property type="protein sequence ID" value="MPM10433.1"/>
    <property type="molecule type" value="Genomic_DNA"/>
</dbReference>
<dbReference type="CDD" id="cd24015">
    <property type="entry name" value="ASKHA_NBD_PanK-III"/>
    <property type="match status" value="1"/>
</dbReference>
<dbReference type="GO" id="GO:0004594">
    <property type="term" value="F:pantothenate kinase activity"/>
    <property type="evidence" value="ECO:0007669"/>
    <property type="project" value="InterPro"/>
</dbReference>
<dbReference type="PANTHER" id="PTHR34265">
    <property type="entry name" value="TYPE III PANTOTHENATE KINASE"/>
    <property type="match status" value="1"/>
</dbReference>
<comment type="cofactor">
    <cofactor evidence="1">
        <name>K(+)</name>
        <dbReference type="ChEBI" id="CHEBI:29103"/>
    </cofactor>
</comment>
<keyword evidence="6" id="KW-0547">Nucleotide-binding</keyword>
<keyword evidence="7 13" id="KW-0418">Kinase</keyword>
<evidence type="ECO:0000256" key="9">
    <source>
        <dbReference type="ARBA" id="ARBA00022958"/>
    </source>
</evidence>
<gene>
    <name evidence="13" type="primary">coaX_14</name>
    <name evidence="13" type="ORF">SDC9_56765</name>
</gene>
<dbReference type="Pfam" id="PF03309">
    <property type="entry name" value="Pan_kinase"/>
    <property type="match status" value="1"/>
</dbReference>
<accession>A0A644X831</accession>
<evidence type="ECO:0000256" key="5">
    <source>
        <dbReference type="ARBA" id="ARBA00022679"/>
    </source>
</evidence>
<evidence type="ECO:0000256" key="6">
    <source>
        <dbReference type="ARBA" id="ARBA00022741"/>
    </source>
</evidence>
<evidence type="ECO:0000256" key="12">
    <source>
        <dbReference type="ARBA" id="ARBA00040883"/>
    </source>
</evidence>
<name>A0A644X831_9ZZZZ</name>